<keyword evidence="5" id="KW-1133">Transmembrane helix</keyword>
<dbReference type="EC" id="5.2.1.8" evidence="4"/>
<dbReference type="PROSITE" id="PS50072">
    <property type="entry name" value="CSA_PPIASE_2"/>
    <property type="match status" value="1"/>
</dbReference>
<comment type="catalytic activity">
    <reaction evidence="4">
        <text>[protein]-peptidylproline (omega=180) = [protein]-peptidylproline (omega=0)</text>
        <dbReference type="Rhea" id="RHEA:16237"/>
        <dbReference type="Rhea" id="RHEA-COMP:10747"/>
        <dbReference type="Rhea" id="RHEA-COMP:10748"/>
        <dbReference type="ChEBI" id="CHEBI:83833"/>
        <dbReference type="ChEBI" id="CHEBI:83834"/>
        <dbReference type="EC" id="5.2.1.8"/>
    </reaction>
</comment>
<comment type="caution">
    <text evidence="7">The sequence shown here is derived from an EMBL/GenBank/DDBJ whole genome shotgun (WGS) entry which is preliminary data.</text>
</comment>
<dbReference type="PANTHER" id="PTHR45625">
    <property type="entry name" value="PEPTIDYL-PROLYL CIS-TRANS ISOMERASE-RELATED"/>
    <property type="match status" value="1"/>
</dbReference>
<sequence>MRDTLITLIAIIVVIGLIVAFNKYYRQGAGPKAAPARDFSKEASLKPEEGNKLVAVVETSKGTFSFELLPKDAPGTVENFVRLARKGFYDGTIFHRVVPGFVIQGGDPTGTGAGGPGYTIKAEFNARKHVEGTVAMARSDHPDSAGSQFYVCLAPAPHLDRKYTVFGRVIEGMDVVRAINQAPTNENDRPLEDIIMKKVTVQEVTASEE</sequence>
<dbReference type="InterPro" id="IPR020892">
    <property type="entry name" value="Cyclophilin-type_PPIase_CS"/>
</dbReference>
<accession>A0A419EVI3</accession>
<protein>
    <recommendedName>
        <fullName evidence="4">Peptidyl-prolyl cis-trans isomerase</fullName>
        <shortName evidence="4">PPIase</shortName>
        <ecNumber evidence="4">5.2.1.8</ecNumber>
    </recommendedName>
</protein>
<dbReference type="PROSITE" id="PS00170">
    <property type="entry name" value="CSA_PPIASE_1"/>
    <property type="match status" value="1"/>
</dbReference>
<dbReference type="EMBL" id="QZKI01000093">
    <property type="protein sequence ID" value="RJP68203.1"/>
    <property type="molecule type" value="Genomic_DNA"/>
</dbReference>
<evidence type="ECO:0000259" key="6">
    <source>
        <dbReference type="PROSITE" id="PS50072"/>
    </source>
</evidence>
<evidence type="ECO:0000313" key="8">
    <source>
        <dbReference type="Proteomes" id="UP000285961"/>
    </source>
</evidence>
<comment type="function">
    <text evidence="4">PPIases accelerate the folding of proteins. It catalyzes the cis-trans isomerization of proline imidic peptide bonds in oligopeptides.</text>
</comment>
<dbReference type="Pfam" id="PF00160">
    <property type="entry name" value="Pro_isomerase"/>
    <property type="match status" value="1"/>
</dbReference>
<evidence type="ECO:0000256" key="3">
    <source>
        <dbReference type="ARBA" id="ARBA00023235"/>
    </source>
</evidence>
<gene>
    <name evidence="7" type="ORF">C4532_13065</name>
</gene>
<dbReference type="GO" id="GO:0003755">
    <property type="term" value="F:peptidyl-prolyl cis-trans isomerase activity"/>
    <property type="evidence" value="ECO:0007669"/>
    <property type="project" value="UniProtKB-UniRule"/>
</dbReference>
<reference evidence="7 8" key="1">
    <citation type="journal article" date="2017" name="ISME J.">
        <title>Energy and carbon metabolisms in a deep terrestrial subsurface fluid microbial community.</title>
        <authorList>
            <person name="Momper L."/>
            <person name="Jungbluth S.P."/>
            <person name="Lee M.D."/>
            <person name="Amend J.P."/>
        </authorList>
    </citation>
    <scope>NUCLEOTIDE SEQUENCE [LARGE SCALE GENOMIC DNA]</scope>
    <source>
        <strain evidence="7">SURF_17</strain>
    </source>
</reference>
<dbReference type="PRINTS" id="PR00153">
    <property type="entry name" value="CSAPPISMRASE"/>
</dbReference>
<keyword evidence="5" id="KW-0812">Transmembrane</keyword>
<name>A0A419EVI3_9BACT</name>
<evidence type="ECO:0000256" key="1">
    <source>
        <dbReference type="ARBA" id="ARBA00007365"/>
    </source>
</evidence>
<proteinExistence type="inferred from homology"/>
<keyword evidence="3 4" id="KW-0413">Isomerase</keyword>
<feature type="domain" description="PPIase cyclophilin-type" evidence="6">
    <location>
        <begin position="54"/>
        <end position="201"/>
    </location>
</feature>
<dbReference type="Proteomes" id="UP000285961">
    <property type="component" value="Unassembled WGS sequence"/>
</dbReference>
<dbReference type="SUPFAM" id="SSF50891">
    <property type="entry name" value="Cyclophilin-like"/>
    <property type="match status" value="1"/>
</dbReference>
<dbReference type="InterPro" id="IPR029000">
    <property type="entry name" value="Cyclophilin-like_dom_sf"/>
</dbReference>
<dbReference type="InterPro" id="IPR044666">
    <property type="entry name" value="Cyclophilin_A-like"/>
</dbReference>
<dbReference type="CDD" id="cd00317">
    <property type="entry name" value="cyclophilin"/>
    <property type="match status" value="1"/>
</dbReference>
<evidence type="ECO:0000256" key="2">
    <source>
        <dbReference type="ARBA" id="ARBA00023110"/>
    </source>
</evidence>
<comment type="similarity">
    <text evidence="1 4">Belongs to the cyclophilin-type PPIase family.</text>
</comment>
<dbReference type="GO" id="GO:0006457">
    <property type="term" value="P:protein folding"/>
    <property type="evidence" value="ECO:0007669"/>
    <property type="project" value="InterPro"/>
</dbReference>
<dbReference type="Gene3D" id="2.40.100.10">
    <property type="entry name" value="Cyclophilin-like"/>
    <property type="match status" value="1"/>
</dbReference>
<evidence type="ECO:0000256" key="5">
    <source>
        <dbReference type="SAM" id="Phobius"/>
    </source>
</evidence>
<dbReference type="AlphaFoldDB" id="A0A419EVI3"/>
<keyword evidence="2 4" id="KW-0697">Rotamase</keyword>
<feature type="transmembrane region" description="Helical" evidence="5">
    <location>
        <begin position="6"/>
        <end position="25"/>
    </location>
</feature>
<organism evidence="7 8">
    <name type="scientific">Candidatus Abyssobacteria bacterium SURF_17</name>
    <dbReference type="NCBI Taxonomy" id="2093361"/>
    <lineage>
        <taxon>Bacteria</taxon>
        <taxon>Pseudomonadati</taxon>
        <taxon>Candidatus Hydrogenedentota</taxon>
        <taxon>Candidatus Abyssobacteria</taxon>
    </lineage>
</organism>
<evidence type="ECO:0000313" key="7">
    <source>
        <dbReference type="EMBL" id="RJP68203.1"/>
    </source>
</evidence>
<evidence type="ECO:0000256" key="4">
    <source>
        <dbReference type="RuleBase" id="RU363019"/>
    </source>
</evidence>
<keyword evidence="5" id="KW-0472">Membrane</keyword>
<dbReference type="PANTHER" id="PTHR45625:SF4">
    <property type="entry name" value="PEPTIDYLPROLYL ISOMERASE DOMAIN AND WD REPEAT-CONTAINING PROTEIN 1"/>
    <property type="match status" value="1"/>
</dbReference>
<dbReference type="InterPro" id="IPR002130">
    <property type="entry name" value="Cyclophilin-type_PPIase_dom"/>
</dbReference>